<evidence type="ECO:0000256" key="5">
    <source>
        <dbReference type="ARBA" id="ARBA00022475"/>
    </source>
</evidence>
<dbReference type="Proteomes" id="UP000009080">
    <property type="component" value="Chromosome"/>
</dbReference>
<evidence type="ECO:0000256" key="4">
    <source>
        <dbReference type="ARBA" id="ARBA00022448"/>
    </source>
</evidence>
<keyword evidence="4" id="KW-0813">Transport</keyword>
<evidence type="ECO:0000256" key="8">
    <source>
        <dbReference type="ARBA" id="ARBA00022927"/>
    </source>
</evidence>
<dbReference type="OrthoDB" id="6118198at2"/>
<keyword evidence="8" id="KW-0653">Protein transport</keyword>
<gene>
    <name evidence="12" type="primary">gspN</name>
    <name evidence="12" type="ordered locus">TERTU_0275</name>
</gene>
<dbReference type="GO" id="GO:0015627">
    <property type="term" value="C:type II protein secretion system complex"/>
    <property type="evidence" value="ECO:0007669"/>
    <property type="project" value="InterPro"/>
</dbReference>
<evidence type="ECO:0000313" key="12">
    <source>
        <dbReference type="EMBL" id="ACR14639.1"/>
    </source>
</evidence>
<protein>
    <recommendedName>
        <fullName evidence="3">Type II secretion system protein N</fullName>
    </recommendedName>
    <alternativeName>
        <fullName evidence="10">General secretion pathway protein N</fullName>
    </alternativeName>
</protein>
<keyword evidence="13" id="KW-1185">Reference proteome</keyword>
<keyword evidence="7 11" id="KW-0812">Transmembrane</keyword>
<sequence>MTVSSTLLKPLIYLFFIGYFLYLVLSRAPAELAASAVHAAVPNVWLTGVEGSLWHGRAASGQLDLPQSAIPLGNVTWDLDPLSLVLLSPCVKLNAVRPGLQLDGTVCHSITGTSKIKDLMLETSVDPVNELIAVQISGQASINVLSAEVKNMQVEALDARASWLNGSVYTGESWLAVGSYGANLNGLGNGEVSAKLFDIDAPVAVDMGATWNMQQGWKTQGTVKPAPLAPDLIKGAVQLVGEELEPGVYRVMWP</sequence>
<dbReference type="eggNOG" id="ENOG502ZC38">
    <property type="taxonomic scope" value="Bacteria"/>
</dbReference>
<dbReference type="InterPro" id="IPR022792">
    <property type="entry name" value="T2SS_protein-GspN"/>
</dbReference>
<keyword evidence="5" id="KW-1003">Cell membrane</keyword>
<organism evidence="12 13">
    <name type="scientific">Teredinibacter turnerae (strain ATCC 39867 / T7901)</name>
    <dbReference type="NCBI Taxonomy" id="377629"/>
    <lineage>
        <taxon>Bacteria</taxon>
        <taxon>Pseudomonadati</taxon>
        <taxon>Pseudomonadota</taxon>
        <taxon>Gammaproteobacteria</taxon>
        <taxon>Cellvibrionales</taxon>
        <taxon>Cellvibrionaceae</taxon>
        <taxon>Teredinibacter</taxon>
    </lineage>
</organism>
<reference evidence="12 13" key="1">
    <citation type="journal article" date="2009" name="PLoS ONE">
        <title>The complete genome of Teredinibacter turnerae T7901: an intracellular endosymbiont of marine wood-boring bivalves (shipworms).</title>
        <authorList>
            <person name="Yang J.C."/>
            <person name="Madupu R."/>
            <person name="Durkin A.S."/>
            <person name="Ekborg N.A."/>
            <person name="Pedamallu C.S."/>
            <person name="Hostetler J.B."/>
            <person name="Radune D."/>
            <person name="Toms B.S."/>
            <person name="Henrissat B."/>
            <person name="Coutinho P.M."/>
            <person name="Schwarz S."/>
            <person name="Field L."/>
            <person name="Trindade-Silva A.E."/>
            <person name="Soares C.A.G."/>
            <person name="Elshahawi S."/>
            <person name="Hanora A."/>
            <person name="Schmidt E.W."/>
            <person name="Haygood M.G."/>
            <person name="Posfai J."/>
            <person name="Benner J."/>
            <person name="Madinger C."/>
            <person name="Nove J."/>
            <person name="Anton B."/>
            <person name="Chaudhary K."/>
            <person name="Foster J."/>
            <person name="Holman A."/>
            <person name="Kumar S."/>
            <person name="Lessard P.A."/>
            <person name="Luyten Y.A."/>
            <person name="Slatko B."/>
            <person name="Wood N."/>
            <person name="Wu B."/>
            <person name="Teplitski M."/>
            <person name="Mougous J.D."/>
            <person name="Ward N."/>
            <person name="Eisen J.A."/>
            <person name="Badger J.H."/>
            <person name="Distel D.L."/>
        </authorList>
    </citation>
    <scope>NUCLEOTIDE SEQUENCE [LARGE SCALE GENOMIC DNA]</scope>
    <source>
        <strain evidence="13">ATCC 39867 / T7901</strain>
    </source>
</reference>
<name>C5BM30_TERTT</name>
<dbReference type="RefSeq" id="WP_015820753.1">
    <property type="nucleotide sequence ID" value="NC_012997.1"/>
</dbReference>
<dbReference type="Pfam" id="PF01203">
    <property type="entry name" value="T2SSN"/>
    <property type="match status" value="1"/>
</dbReference>
<keyword evidence="9 11" id="KW-0472">Membrane</keyword>
<dbReference type="GO" id="GO:0015628">
    <property type="term" value="P:protein secretion by the type II secretion system"/>
    <property type="evidence" value="ECO:0007669"/>
    <property type="project" value="InterPro"/>
</dbReference>
<dbReference type="GO" id="GO:0005886">
    <property type="term" value="C:plasma membrane"/>
    <property type="evidence" value="ECO:0007669"/>
    <property type="project" value="UniProtKB-SubCell"/>
</dbReference>
<dbReference type="HOGENOM" id="CLU_092754_1_0_6"/>
<comment type="subcellular location">
    <subcellularLocation>
        <location evidence="1">Cell inner membrane</location>
    </subcellularLocation>
</comment>
<comment type="similarity">
    <text evidence="2">Belongs to the GSP N family.</text>
</comment>
<keyword evidence="6" id="KW-0997">Cell inner membrane</keyword>
<dbReference type="EMBL" id="CP001614">
    <property type="protein sequence ID" value="ACR14639.1"/>
    <property type="molecule type" value="Genomic_DNA"/>
</dbReference>
<evidence type="ECO:0000256" key="11">
    <source>
        <dbReference type="SAM" id="Phobius"/>
    </source>
</evidence>
<evidence type="ECO:0000256" key="7">
    <source>
        <dbReference type="ARBA" id="ARBA00022692"/>
    </source>
</evidence>
<dbReference type="STRING" id="377629.TERTU_0275"/>
<evidence type="ECO:0000256" key="1">
    <source>
        <dbReference type="ARBA" id="ARBA00004533"/>
    </source>
</evidence>
<dbReference type="AlphaFoldDB" id="C5BM30"/>
<evidence type="ECO:0000256" key="10">
    <source>
        <dbReference type="ARBA" id="ARBA00030772"/>
    </source>
</evidence>
<feature type="transmembrane region" description="Helical" evidence="11">
    <location>
        <begin position="6"/>
        <end position="25"/>
    </location>
</feature>
<evidence type="ECO:0000256" key="9">
    <source>
        <dbReference type="ARBA" id="ARBA00023136"/>
    </source>
</evidence>
<accession>C5BM30</accession>
<keyword evidence="11" id="KW-1133">Transmembrane helix</keyword>
<evidence type="ECO:0000256" key="3">
    <source>
        <dbReference type="ARBA" id="ARBA00021563"/>
    </source>
</evidence>
<dbReference type="KEGG" id="ttu:TERTU_0275"/>
<evidence type="ECO:0000313" key="13">
    <source>
        <dbReference type="Proteomes" id="UP000009080"/>
    </source>
</evidence>
<evidence type="ECO:0000256" key="2">
    <source>
        <dbReference type="ARBA" id="ARBA00007208"/>
    </source>
</evidence>
<evidence type="ECO:0000256" key="6">
    <source>
        <dbReference type="ARBA" id="ARBA00022519"/>
    </source>
</evidence>
<proteinExistence type="inferred from homology"/>